<evidence type="ECO:0000313" key="1">
    <source>
        <dbReference type="EMBL" id="MDR8019405.1"/>
    </source>
</evidence>
<reference evidence="1 2" key="1">
    <citation type="submission" date="2023-09" db="EMBL/GenBank/DDBJ databases">
        <title>Description of three actinobacteria isolated from air of manufacturing shop in a pharmaceutical factory.</title>
        <authorList>
            <person name="Zhang D.-F."/>
        </authorList>
    </citation>
    <scope>NUCLEOTIDE SEQUENCE [LARGE SCALE GENOMIC DNA]</scope>
    <source>
        <strain evidence="1 2">LY-0111</strain>
    </source>
</reference>
<comment type="caution">
    <text evidence="1">The sequence shown here is derived from an EMBL/GenBank/DDBJ whole genome shotgun (WGS) entry which is preliminary data.</text>
</comment>
<protein>
    <submittedName>
        <fullName evidence="1">Uncharacterized protein</fullName>
    </submittedName>
</protein>
<keyword evidence="2" id="KW-1185">Reference proteome</keyword>
<dbReference type="Gene3D" id="3.40.1310.30">
    <property type="match status" value="1"/>
</dbReference>
<name>A0ABU2DSY7_9MICC</name>
<organism evidence="1 2">
    <name type="scientific">Nesterenkonia aerolata</name>
    <dbReference type="NCBI Taxonomy" id="3074079"/>
    <lineage>
        <taxon>Bacteria</taxon>
        <taxon>Bacillati</taxon>
        <taxon>Actinomycetota</taxon>
        <taxon>Actinomycetes</taxon>
        <taxon>Micrococcales</taxon>
        <taxon>Micrococcaceae</taxon>
        <taxon>Nesterenkonia</taxon>
    </lineage>
</organism>
<dbReference type="RefSeq" id="WP_310548395.1">
    <property type="nucleotide sequence ID" value="NZ_JAVKGR010000007.1"/>
</dbReference>
<proteinExistence type="predicted"/>
<dbReference type="EMBL" id="JAVKGR010000007">
    <property type="protein sequence ID" value="MDR8019405.1"/>
    <property type="molecule type" value="Genomic_DNA"/>
</dbReference>
<evidence type="ECO:0000313" key="2">
    <source>
        <dbReference type="Proteomes" id="UP001251870"/>
    </source>
</evidence>
<dbReference type="Proteomes" id="UP001251870">
    <property type="component" value="Unassembled WGS sequence"/>
</dbReference>
<sequence>MANGKKGKGKRDNVSHLMLTQQLKPQFWDWVDSDEAERAEADGTIVTQRLGLTRDEAVSLIERAASGDLQAVAGLGAEIVGRLEYSGSVFLYDKIAAGQALTDWESDEDSKHEGSRVAAAYIILHDKDTWTDYSGEEPVECLKEPHVHMVVVFESEKRNGRSVPASASPAYLAKRIGIPLNGHIDLPRKGGPTFDWPGYGKVSSSLDNKLAYLTHAKYEEKFQYDPAEVITARGPGYLPIDRARRPDWLKGRAHIKKQQAAEAVEDLVEKCITGQITKEVIELDDDLLAVYGRHKRKVDDALRTRSDAEATRKRVEVERTLGTEWTKSGIAVTGPRRSGKEAFAADLLEKLTALARHAGQQWQTVRPPGQHALENVGSAELVHHEDGRFRAFRSYDQMLRYLDPNESVEAEGRYYSRQAPAPRVAVLTTSNTLYEFGLSSLARKPTEVLEADAATSSSSRAPADIDEFLLRLGWVVEVQKPVRTVDDICVAEDIGTAEAFEIFKQEAMIGFYRPKEKSARRTETVRARNGARLGEITTTAEMEPVGMLKGVDRAARFLAVEIMHGRNGDIIAALPEEITARLNDEHRLIAGDLVDRKQQVLDAAELGQRRCGTCGHKYSALDLEPYDRMCFGCGPETHPDVVRCSQCKRFWDTSAARPYGRSTCDACSPG</sequence>
<accession>A0ABU2DSY7</accession>
<gene>
    <name evidence="1" type="ORF">RIL96_07470</name>
</gene>